<dbReference type="AlphaFoldDB" id="A0A7W7MA96"/>
<dbReference type="SUPFAM" id="SSF54593">
    <property type="entry name" value="Glyoxalase/Bleomycin resistance protein/Dihydroxybiphenyl dioxygenase"/>
    <property type="match status" value="1"/>
</dbReference>
<dbReference type="RefSeq" id="WP_185043082.1">
    <property type="nucleotide sequence ID" value="NZ_BAABFG010000005.1"/>
</dbReference>
<evidence type="ECO:0000313" key="2">
    <source>
        <dbReference type="EMBL" id="MBB4742757.1"/>
    </source>
</evidence>
<dbReference type="Proteomes" id="UP000546162">
    <property type="component" value="Unassembled WGS sequence"/>
</dbReference>
<reference evidence="2 3" key="1">
    <citation type="submission" date="2020-08" db="EMBL/GenBank/DDBJ databases">
        <title>Sequencing the genomes of 1000 actinobacteria strains.</title>
        <authorList>
            <person name="Klenk H.-P."/>
        </authorList>
    </citation>
    <scope>NUCLEOTIDE SEQUENCE [LARGE SCALE GENOMIC DNA]</scope>
    <source>
        <strain evidence="2 3">DSM 45809</strain>
    </source>
</reference>
<gene>
    <name evidence="2" type="ORF">BJY16_006216</name>
</gene>
<accession>A0A7W7MA96</accession>
<comment type="caution">
    <text evidence="2">The sequence shown here is derived from an EMBL/GenBank/DDBJ whole genome shotgun (WGS) entry which is preliminary data.</text>
</comment>
<evidence type="ECO:0000313" key="3">
    <source>
        <dbReference type="Proteomes" id="UP000546162"/>
    </source>
</evidence>
<name>A0A7W7MA96_9ACTN</name>
<dbReference type="EMBL" id="JACHNB010000001">
    <property type="protein sequence ID" value="MBB4742757.1"/>
    <property type="molecule type" value="Genomic_DNA"/>
</dbReference>
<sequence>MTNAVVHWEIGGPNLSELRDFYAKSFGWTIDDAGDGYRNAGQCSGFQPGGEGPRGEGR</sequence>
<dbReference type="GO" id="GO:0016829">
    <property type="term" value="F:lyase activity"/>
    <property type="evidence" value="ECO:0007669"/>
    <property type="project" value="UniProtKB-KW"/>
</dbReference>
<feature type="region of interest" description="Disordered" evidence="1">
    <location>
        <begin position="39"/>
        <end position="58"/>
    </location>
</feature>
<keyword evidence="3" id="KW-1185">Reference proteome</keyword>
<evidence type="ECO:0000256" key="1">
    <source>
        <dbReference type="SAM" id="MobiDB-lite"/>
    </source>
</evidence>
<keyword evidence="2" id="KW-0456">Lyase</keyword>
<protein>
    <submittedName>
        <fullName evidence="2">Putative enzyme related to lactoylglutathione lyase</fullName>
    </submittedName>
</protein>
<organism evidence="2 3">
    <name type="scientific">Actinoplanes octamycinicus</name>
    <dbReference type="NCBI Taxonomy" id="135948"/>
    <lineage>
        <taxon>Bacteria</taxon>
        <taxon>Bacillati</taxon>
        <taxon>Actinomycetota</taxon>
        <taxon>Actinomycetes</taxon>
        <taxon>Micromonosporales</taxon>
        <taxon>Micromonosporaceae</taxon>
        <taxon>Actinoplanes</taxon>
    </lineage>
</organism>
<proteinExistence type="predicted"/>
<dbReference type="InterPro" id="IPR029068">
    <property type="entry name" value="Glyas_Bleomycin-R_OHBP_Dase"/>
</dbReference>